<evidence type="ECO:0000313" key="4">
    <source>
        <dbReference type="EMBL" id="OUS37654.1"/>
    </source>
</evidence>
<evidence type="ECO:0000256" key="1">
    <source>
        <dbReference type="SAM" id="MobiDB-lite"/>
    </source>
</evidence>
<organism evidence="4 5">
    <name type="scientific">Oleispira antarctica</name>
    <dbReference type="NCBI Taxonomy" id="188908"/>
    <lineage>
        <taxon>Bacteria</taxon>
        <taxon>Pseudomonadati</taxon>
        <taxon>Pseudomonadota</taxon>
        <taxon>Gammaproteobacteria</taxon>
        <taxon>Oceanospirillales</taxon>
        <taxon>Oceanospirillaceae</taxon>
        <taxon>Oleispira</taxon>
    </lineage>
</organism>
<dbReference type="InterPro" id="IPR037524">
    <property type="entry name" value="PA14/GLEYA"/>
</dbReference>
<dbReference type="InterPro" id="IPR011658">
    <property type="entry name" value="PA14_dom"/>
</dbReference>
<dbReference type="NCBIfam" id="NF038118">
    <property type="entry name" value="PEP_CTERM_CCXG"/>
    <property type="match status" value="1"/>
</dbReference>
<dbReference type="Pfam" id="PF07691">
    <property type="entry name" value="PA14"/>
    <property type="match status" value="1"/>
</dbReference>
<protein>
    <recommendedName>
        <fullName evidence="3">PA14 domain-containing protein</fullName>
    </recommendedName>
</protein>
<keyword evidence="2" id="KW-0732">Signal</keyword>
<feature type="compositionally biased region" description="Polar residues" evidence="1">
    <location>
        <begin position="429"/>
        <end position="441"/>
    </location>
</feature>
<accession>A0A1Y5HP67</accession>
<reference evidence="5" key="1">
    <citation type="journal article" date="2017" name="Proc. Natl. Acad. Sci. U.S.A.">
        <title>Simulation of Deepwater Horizon oil plume reveals substrate specialization within a complex community of hydrocarbon degraders.</title>
        <authorList>
            <person name="Hu P."/>
            <person name="Dubinsky E.A."/>
            <person name="Probst A.J."/>
            <person name="Wang J."/>
            <person name="Sieber C.M.K."/>
            <person name="Tom L.M."/>
            <person name="Gardinali P."/>
            <person name="Banfield J.F."/>
            <person name="Atlas R.M."/>
            <person name="Andersen G.L."/>
        </authorList>
    </citation>
    <scope>NUCLEOTIDE SEQUENCE [LARGE SCALE GENOMIC DNA]</scope>
</reference>
<dbReference type="SUPFAM" id="SSF56988">
    <property type="entry name" value="Anthrax protective antigen"/>
    <property type="match status" value="1"/>
</dbReference>
<dbReference type="AlphaFoldDB" id="A0A1Y5HP67"/>
<feature type="non-terminal residue" evidence="4">
    <location>
        <position position="581"/>
    </location>
</feature>
<proteinExistence type="predicted"/>
<feature type="signal peptide" evidence="2">
    <location>
        <begin position="1"/>
        <end position="19"/>
    </location>
</feature>
<dbReference type="PROSITE" id="PS51820">
    <property type="entry name" value="PA14"/>
    <property type="match status" value="1"/>
</dbReference>
<dbReference type="EMBL" id="MABE01000628">
    <property type="protein sequence ID" value="OUS37654.1"/>
    <property type="molecule type" value="Genomic_DNA"/>
</dbReference>
<feature type="chain" id="PRO_5012396080" description="PA14 domain-containing protein" evidence="2">
    <location>
        <begin position="20"/>
        <end position="581"/>
    </location>
</feature>
<feature type="domain" description="PA14" evidence="3">
    <location>
        <begin position="471"/>
        <end position="581"/>
    </location>
</feature>
<dbReference type="Pfam" id="PF10102">
    <property type="entry name" value="DUF2341"/>
    <property type="match status" value="1"/>
</dbReference>
<evidence type="ECO:0000259" key="3">
    <source>
        <dbReference type="PROSITE" id="PS51820"/>
    </source>
</evidence>
<name>A0A1Y5HP67_OLEAN</name>
<evidence type="ECO:0000313" key="5">
    <source>
        <dbReference type="Proteomes" id="UP000227088"/>
    </source>
</evidence>
<feature type="region of interest" description="Disordered" evidence="1">
    <location>
        <begin position="429"/>
        <end position="468"/>
    </location>
</feature>
<sequence>MFKISFILSIIIFSSFSQARQSCDWPFRTAINITETSGQNTSNYSVKLTLTGNSGGTLHSSYNWSSDGADLRLYSSNDSTLLNFSIESWDQSNKSAVIWVTLPSFNANSQHTVYVYYGNASVPTADSGTPPGIIYVDDQIKFHTRYNDQNTNDPTSLSHAKALFDAQDDSVAGYGCSHPVQYQDIDNATQGGVNHDFIAVSEAYFTVPSSGQWGVRYGADYGLGGGLYVNGIALDERWNEDLWWGGSDWNNADVLQGVLNLSAGEHKLEVIGGEGCCDGGLTIQFYNGSTDTWGLASDPNVNINIRSQACPVIRHTIQYGAHDVCSMDLQFDKDKISTPRNWNINQTQELSLQIKNDKNALYTATLPILVQIQLPAGQTHAASIGNDWMCSGTSGTISCSYNKDIVKNNKSSVLTLTIFTNRSAISPSSITASVSNNQPDADTSNNTVTDNTNVKDKNTPAPAITPSCGTSPPNGIWSRFFDIQSYADTTLDNAADYQTIVDDRVKATYLDGQTVFGNINGSGNPFDNRNDDYYLTLFEGYIYAPEDGTYTFGVDGDDAIEVWIDGLIASTFYGLHGENGS</sequence>
<dbReference type="InterPro" id="IPR018765">
    <property type="entry name" value="DUF2341"/>
</dbReference>
<comment type="caution">
    <text evidence="4">The sequence shown here is derived from an EMBL/GenBank/DDBJ whole genome shotgun (WGS) entry which is preliminary data.</text>
</comment>
<evidence type="ECO:0000256" key="2">
    <source>
        <dbReference type="SAM" id="SignalP"/>
    </source>
</evidence>
<dbReference type="Proteomes" id="UP000227088">
    <property type="component" value="Unassembled WGS sequence"/>
</dbReference>
<gene>
    <name evidence="4" type="ORF">A9R00_10965</name>
</gene>
<feature type="compositionally biased region" description="Low complexity" evidence="1">
    <location>
        <begin position="442"/>
        <end position="452"/>
    </location>
</feature>